<dbReference type="AlphaFoldDB" id="A0A5K7ZKD1"/>
<proteinExistence type="predicted"/>
<dbReference type="InterPro" id="IPR036737">
    <property type="entry name" value="OmpA-like_sf"/>
</dbReference>
<dbReference type="SUPFAM" id="SSF47090">
    <property type="entry name" value="PGBD-like"/>
    <property type="match status" value="1"/>
</dbReference>
<feature type="compositionally biased region" description="Basic and acidic residues" evidence="2">
    <location>
        <begin position="380"/>
        <end position="399"/>
    </location>
</feature>
<dbReference type="Proteomes" id="UP000425960">
    <property type="component" value="Chromosome"/>
</dbReference>
<evidence type="ECO:0000313" key="5">
    <source>
        <dbReference type="Proteomes" id="UP000425960"/>
    </source>
</evidence>
<dbReference type="Gene3D" id="1.10.101.10">
    <property type="entry name" value="PGBD-like superfamily/PGBD"/>
    <property type="match status" value="1"/>
</dbReference>
<protein>
    <recommendedName>
        <fullName evidence="3">Peptidoglycan binding-like domain-containing protein</fullName>
    </recommendedName>
</protein>
<dbReference type="InterPro" id="IPR036365">
    <property type="entry name" value="PGBD-like_sf"/>
</dbReference>
<dbReference type="EMBL" id="AP021876">
    <property type="protein sequence ID" value="BBO81496.1"/>
    <property type="molecule type" value="Genomic_DNA"/>
</dbReference>
<evidence type="ECO:0000256" key="2">
    <source>
        <dbReference type="SAM" id="MobiDB-lite"/>
    </source>
</evidence>
<sequence length="434" mass="49354">MAQLQTHATYQIAAPIGEDVMRAPVMRHHRDSETFNTLDTLAPAVILEFEDFSYHLNSALTLPCLPSEPGDDSSQAYRWEDPTTMEHIDRHQPKAYQRFRSGEMEEPEDPADPWQRSAMVLIAVAYRFLEQNPDYALLIAGHTDTSGDDAINFPLSDARAANVLALLEGDRERWVTICRQHSKVADYQRILTHYAQVRGWDCDPGPVDNILGEQTRQAISAFQNRYNEAFDRSIAVDGAVGRETLGAFFDLYMDELARLLDSSVDSLDAFRQSLRFIDPDHKTIGCGERMPIEDAHRDNFRSAENRRVELLFFSTSQPPDITDHLSGGTIRSGHDGPEASGIYGLGAQTFRILRPEWWDGQPPDDSYTPTFEIRIIEEDLSDQHNAPDDEEYDTWHPETADPGPDDDPWRFLEYFDEHYPGYGGGRQAQRSRTT</sequence>
<dbReference type="Pfam" id="PF01471">
    <property type="entry name" value="PG_binding_1"/>
    <property type="match status" value="1"/>
</dbReference>
<reference evidence="4 5" key="1">
    <citation type="submission" date="2019-11" db="EMBL/GenBank/DDBJ databases">
        <title>Comparative genomics of hydrocarbon-degrading Desulfosarcina strains.</title>
        <authorList>
            <person name="Watanabe M."/>
            <person name="Kojima H."/>
            <person name="Fukui M."/>
        </authorList>
    </citation>
    <scope>NUCLEOTIDE SEQUENCE [LARGE SCALE GENOMIC DNA]</scope>
    <source>
        <strain evidence="4 5">28bB2T</strain>
    </source>
</reference>
<dbReference type="InterPro" id="IPR001261">
    <property type="entry name" value="ArgE/DapE_CS"/>
</dbReference>
<dbReference type="InterPro" id="IPR002477">
    <property type="entry name" value="Peptidoglycan-bd-like"/>
</dbReference>
<feature type="domain" description="Peptidoglycan binding-like" evidence="3">
    <location>
        <begin position="181"/>
        <end position="247"/>
    </location>
</feature>
<feature type="region of interest" description="Disordered" evidence="2">
    <location>
        <begin position="380"/>
        <end position="410"/>
    </location>
</feature>
<dbReference type="SUPFAM" id="SSF103088">
    <property type="entry name" value="OmpA-like"/>
    <property type="match status" value="1"/>
</dbReference>
<dbReference type="RefSeq" id="WP_155322189.1">
    <property type="nucleotide sequence ID" value="NZ_AP021876.1"/>
</dbReference>
<name>A0A5K7ZKD1_9BACT</name>
<dbReference type="InterPro" id="IPR036366">
    <property type="entry name" value="PGBDSf"/>
</dbReference>
<dbReference type="PROSITE" id="PS00758">
    <property type="entry name" value="ARGE_DAPE_CPG2_1"/>
    <property type="match status" value="1"/>
</dbReference>
<dbReference type="KEGG" id="dov:DSCO28_20620"/>
<keyword evidence="1" id="KW-0378">Hydrolase</keyword>
<evidence type="ECO:0000259" key="3">
    <source>
        <dbReference type="Pfam" id="PF01471"/>
    </source>
</evidence>
<gene>
    <name evidence="4" type="ORF">DSCO28_20620</name>
</gene>
<accession>A0A5K7ZKD1</accession>
<organism evidence="4 5">
    <name type="scientific">Desulfosarcina ovata subsp. sediminis</name>
    <dbReference type="NCBI Taxonomy" id="885957"/>
    <lineage>
        <taxon>Bacteria</taxon>
        <taxon>Pseudomonadati</taxon>
        <taxon>Thermodesulfobacteriota</taxon>
        <taxon>Desulfobacteria</taxon>
        <taxon>Desulfobacterales</taxon>
        <taxon>Desulfosarcinaceae</taxon>
        <taxon>Desulfosarcina</taxon>
    </lineage>
</organism>
<evidence type="ECO:0000313" key="4">
    <source>
        <dbReference type="EMBL" id="BBO81496.1"/>
    </source>
</evidence>
<dbReference type="Gene3D" id="3.30.1330.60">
    <property type="entry name" value="OmpA-like domain"/>
    <property type="match status" value="1"/>
</dbReference>
<evidence type="ECO:0000256" key="1">
    <source>
        <dbReference type="ARBA" id="ARBA00022801"/>
    </source>
</evidence>